<comment type="subcellular location">
    <subcellularLocation>
        <location evidence="1">Cell membrane</location>
        <topology evidence="1">Multi-pass membrane protein</topology>
    </subcellularLocation>
</comment>
<evidence type="ECO:0000256" key="5">
    <source>
        <dbReference type="ARBA" id="ARBA00022989"/>
    </source>
</evidence>
<dbReference type="Pfam" id="PF11412">
    <property type="entry name" value="DsbD_N"/>
    <property type="match status" value="1"/>
</dbReference>
<dbReference type="Gene3D" id="3.40.30.10">
    <property type="entry name" value="Glutaredoxin"/>
    <property type="match status" value="1"/>
</dbReference>
<feature type="transmembrane region" description="Helical" evidence="7">
    <location>
        <begin position="362"/>
        <end position="385"/>
    </location>
</feature>
<keyword evidence="2" id="KW-1003">Cell membrane</keyword>
<organism evidence="9 10">
    <name type="scientific">Candidatus Brocadia carolinensis</name>
    <dbReference type="NCBI Taxonomy" id="1004156"/>
    <lineage>
        <taxon>Bacteria</taxon>
        <taxon>Pseudomonadati</taxon>
        <taxon>Planctomycetota</taxon>
        <taxon>Candidatus Brocadiia</taxon>
        <taxon>Candidatus Brocadiales</taxon>
        <taxon>Candidatus Brocadiaceae</taxon>
        <taxon>Candidatus Brocadia</taxon>
    </lineage>
</organism>
<evidence type="ECO:0000256" key="7">
    <source>
        <dbReference type="SAM" id="Phobius"/>
    </source>
</evidence>
<evidence type="ECO:0000256" key="6">
    <source>
        <dbReference type="ARBA" id="ARBA00023136"/>
    </source>
</evidence>
<dbReference type="GO" id="GO:0015035">
    <property type="term" value="F:protein-disulfide reductase activity"/>
    <property type="evidence" value="ECO:0007669"/>
    <property type="project" value="TreeGrafter"/>
</dbReference>
<dbReference type="Gene3D" id="2.60.40.1250">
    <property type="entry name" value="Thiol:disulfide interchange protein DsbD, N-terminal domain"/>
    <property type="match status" value="1"/>
</dbReference>
<feature type="transmembrane region" description="Helical" evidence="7">
    <location>
        <begin position="405"/>
        <end position="422"/>
    </location>
</feature>
<dbReference type="InterPro" id="IPR036249">
    <property type="entry name" value="Thioredoxin-like_sf"/>
</dbReference>
<feature type="domain" description="Thioredoxin" evidence="8">
    <location>
        <begin position="479"/>
        <end position="617"/>
    </location>
</feature>
<dbReference type="SUPFAM" id="SSF74863">
    <property type="entry name" value="Thiol:disulfide interchange protein DsbD, N-terminal domain (DsbD-alpha)"/>
    <property type="match status" value="1"/>
</dbReference>
<evidence type="ECO:0000256" key="2">
    <source>
        <dbReference type="ARBA" id="ARBA00022475"/>
    </source>
</evidence>
<accession>A0A1V4AX41</accession>
<dbReference type="Proteomes" id="UP000189681">
    <property type="component" value="Unassembled WGS sequence"/>
</dbReference>
<dbReference type="Pfam" id="PF02683">
    <property type="entry name" value="DsbD_TM"/>
    <property type="match status" value="1"/>
</dbReference>
<comment type="caution">
    <text evidence="9">The sequence shown here is derived from an EMBL/GenBank/DDBJ whole genome shotgun (WGS) entry which is preliminary data.</text>
</comment>
<reference evidence="9 10" key="1">
    <citation type="journal article" date="2017" name="Water Res.">
        <title>Discovery and metagenomic analysis of an anammox bacterial enrichment related to Candidatus "Brocadia caroliniensis" in a full-scale glycerol-fed nitritation-denitritation separate centrate treatment process.</title>
        <authorList>
            <person name="Park H."/>
            <person name="Brotto A.C."/>
            <person name="van Loosdrecht M.C."/>
            <person name="Chandran K."/>
        </authorList>
    </citation>
    <scope>NUCLEOTIDE SEQUENCE [LARGE SCALE GENOMIC DNA]</scope>
    <source>
        <strain evidence="9">26THWARD</strain>
    </source>
</reference>
<dbReference type="STRING" id="1004156.AYP45_01640"/>
<dbReference type="InterPro" id="IPR012336">
    <property type="entry name" value="Thioredoxin-like_fold"/>
</dbReference>
<name>A0A1V4AX41_9BACT</name>
<dbReference type="InterPro" id="IPR028250">
    <property type="entry name" value="DsbDN"/>
</dbReference>
<evidence type="ECO:0000256" key="1">
    <source>
        <dbReference type="ARBA" id="ARBA00004651"/>
    </source>
</evidence>
<evidence type="ECO:0000313" key="10">
    <source>
        <dbReference type="Proteomes" id="UP000189681"/>
    </source>
</evidence>
<feature type="transmembrane region" description="Helical" evidence="7">
    <location>
        <begin position="201"/>
        <end position="225"/>
    </location>
</feature>
<dbReference type="EMBL" id="AYTS01000017">
    <property type="protein sequence ID" value="OOP57707.1"/>
    <property type="molecule type" value="Genomic_DNA"/>
</dbReference>
<dbReference type="Pfam" id="PF13098">
    <property type="entry name" value="Thioredoxin_2"/>
    <property type="match status" value="1"/>
</dbReference>
<evidence type="ECO:0000256" key="3">
    <source>
        <dbReference type="ARBA" id="ARBA00022692"/>
    </source>
</evidence>
<keyword evidence="5 7" id="KW-1133">Transmembrane helix</keyword>
<dbReference type="GO" id="GO:0005886">
    <property type="term" value="C:plasma membrane"/>
    <property type="evidence" value="ECO:0007669"/>
    <property type="project" value="UniProtKB-SubCell"/>
</dbReference>
<dbReference type="GO" id="GO:0017004">
    <property type="term" value="P:cytochrome complex assembly"/>
    <property type="evidence" value="ECO:0007669"/>
    <property type="project" value="UniProtKB-KW"/>
</dbReference>
<dbReference type="SUPFAM" id="SSF52833">
    <property type="entry name" value="Thioredoxin-like"/>
    <property type="match status" value="1"/>
</dbReference>
<keyword evidence="6 7" id="KW-0472">Membrane</keyword>
<sequence length="617" mass="67257">MRTRFLNKELLIIFCVLCLLPQMIFAESSPFAVKATSLKNRVPAGDVIPVDISIVIAPNHRIYKDQVKVESGEPSRYTVTSTELPAGKLKYDQFLEKEVENYEGQIEIKSFVQVLRDTPAGLHDIKLKVRYQGCSEKICFLPRVEEFLIPVQIESADGGAATAAQTEDKTSQQVSKSEPILKPEKKAAAGGFQETIESKGIFVSLVIIFLAGVGLSFTPCVYPMIPITVAVIGGQAAGEQTTARKPLTAFSLSLIYVLGISIVYSSMGVVAASTGALFGTALQSPWVIGFVVTVFVALAMSMFGVYYLRVPSFISDRLGTKSGKGFAGVFVMGLVSGIVASPCIGPALASLLVYIASTGNKFLGFWMLFVFAWGLGVLLIVLGTFSGAIKALPKSGGWMETVERIFGLLLIGAALYYVRFIISESAFVIILGIFLIVTAVFSGGFDRLTHESTVFQRAKRAFGIIAFIFGAYFLVGHLLIKGFILPPFQTTTAVSSIVAKEKIDWVLNEEEGLSQAKAEGKMATIDFWAEWCAACIELEKYTYTDPDVISESRRFVNIKIDCTNADDPKIKQLWDKYGIVGLPTIVFINKDGTIARDKTIAGFVNAKEFFQTLRGLE</sequence>
<dbReference type="AlphaFoldDB" id="A0A1V4AX41"/>
<dbReference type="GO" id="GO:0045454">
    <property type="term" value="P:cell redox homeostasis"/>
    <property type="evidence" value="ECO:0007669"/>
    <property type="project" value="TreeGrafter"/>
</dbReference>
<feature type="transmembrane region" description="Helical" evidence="7">
    <location>
        <begin position="246"/>
        <end position="266"/>
    </location>
</feature>
<protein>
    <recommendedName>
        <fullName evidence="8">Thioredoxin domain-containing protein</fullName>
    </recommendedName>
</protein>
<dbReference type="PROSITE" id="PS51352">
    <property type="entry name" value="THIOREDOXIN_2"/>
    <property type="match status" value="1"/>
</dbReference>
<evidence type="ECO:0000313" key="9">
    <source>
        <dbReference type="EMBL" id="OOP57707.1"/>
    </source>
</evidence>
<gene>
    <name evidence="9" type="ORF">AYP45_01640</name>
</gene>
<keyword evidence="3 7" id="KW-0812">Transmembrane</keyword>
<feature type="transmembrane region" description="Helical" evidence="7">
    <location>
        <begin position="329"/>
        <end position="356"/>
    </location>
</feature>
<dbReference type="InterPro" id="IPR003834">
    <property type="entry name" value="Cyt_c_assmbl_TM_dom"/>
</dbReference>
<feature type="transmembrane region" description="Helical" evidence="7">
    <location>
        <begin position="286"/>
        <end position="308"/>
    </location>
</feature>
<dbReference type="NCBIfam" id="NF001419">
    <property type="entry name" value="PRK00293.1"/>
    <property type="match status" value="1"/>
</dbReference>
<feature type="transmembrane region" description="Helical" evidence="7">
    <location>
        <begin position="428"/>
        <end position="449"/>
    </location>
</feature>
<feature type="transmembrane region" description="Helical" evidence="7">
    <location>
        <begin position="461"/>
        <end position="480"/>
    </location>
</feature>
<proteinExistence type="predicted"/>
<dbReference type="InterPro" id="IPR013766">
    <property type="entry name" value="Thioredoxin_domain"/>
</dbReference>
<dbReference type="PANTHER" id="PTHR32234">
    <property type="entry name" value="THIOL:DISULFIDE INTERCHANGE PROTEIN DSBD"/>
    <property type="match status" value="1"/>
</dbReference>
<evidence type="ECO:0000256" key="4">
    <source>
        <dbReference type="ARBA" id="ARBA00022748"/>
    </source>
</evidence>
<dbReference type="PANTHER" id="PTHR32234:SF0">
    <property type="entry name" value="THIOL:DISULFIDE INTERCHANGE PROTEIN DSBD"/>
    <property type="match status" value="1"/>
</dbReference>
<dbReference type="InterPro" id="IPR036929">
    <property type="entry name" value="DsbDN_sf"/>
</dbReference>
<keyword evidence="4" id="KW-0201">Cytochrome c-type biogenesis</keyword>
<evidence type="ECO:0000259" key="8">
    <source>
        <dbReference type="PROSITE" id="PS51352"/>
    </source>
</evidence>